<dbReference type="InterPro" id="IPR000008">
    <property type="entry name" value="C2_dom"/>
</dbReference>
<evidence type="ECO:0000256" key="16">
    <source>
        <dbReference type="PIRNR" id="PIRNR000551"/>
    </source>
</evidence>
<evidence type="ECO:0000256" key="18">
    <source>
        <dbReference type="PIRSR" id="PIRSR000551-51"/>
    </source>
</evidence>
<keyword evidence="6" id="KW-0479">Metal-binding</keyword>
<dbReference type="CDD" id="cd20835">
    <property type="entry name" value="C1_nPKC_epsilon-like_rpt1"/>
    <property type="match status" value="1"/>
</dbReference>
<dbReference type="FunFam" id="3.30.200.20:FF:000080">
    <property type="entry name" value="Protein kinase C"/>
    <property type="match status" value="1"/>
</dbReference>
<comment type="catalytic activity">
    <reaction evidence="13 16">
        <text>L-threonyl-[protein] + ATP = O-phospho-L-threonyl-[protein] + ADP + H(+)</text>
        <dbReference type="Rhea" id="RHEA:46608"/>
        <dbReference type="Rhea" id="RHEA-COMP:11060"/>
        <dbReference type="Rhea" id="RHEA-COMP:11605"/>
        <dbReference type="ChEBI" id="CHEBI:15378"/>
        <dbReference type="ChEBI" id="CHEBI:30013"/>
        <dbReference type="ChEBI" id="CHEBI:30616"/>
        <dbReference type="ChEBI" id="CHEBI:61977"/>
        <dbReference type="ChEBI" id="CHEBI:456216"/>
        <dbReference type="EC" id="2.7.11.13"/>
    </reaction>
</comment>
<evidence type="ECO:0000256" key="20">
    <source>
        <dbReference type="SAM" id="MobiDB-lite"/>
    </source>
</evidence>
<evidence type="ECO:0000256" key="13">
    <source>
        <dbReference type="ARBA" id="ARBA00047272"/>
    </source>
</evidence>
<dbReference type="InterPro" id="IPR017441">
    <property type="entry name" value="Protein_kinase_ATP_BS"/>
</dbReference>
<dbReference type="PRINTS" id="PR00008">
    <property type="entry name" value="DAGPEDOMAIN"/>
</dbReference>
<feature type="region of interest" description="Disordered" evidence="20">
    <location>
        <begin position="327"/>
        <end position="347"/>
    </location>
</feature>
<keyword evidence="12 16" id="KW-0067">ATP-binding</keyword>
<dbReference type="Gene3D" id="3.30.60.20">
    <property type="match status" value="2"/>
</dbReference>
<evidence type="ECO:0000256" key="1">
    <source>
        <dbReference type="ARBA" id="ARBA00005490"/>
    </source>
</evidence>
<keyword evidence="10 16" id="KW-0418">Kinase</keyword>
<dbReference type="InterPro" id="IPR008271">
    <property type="entry name" value="Ser/Thr_kinase_AS"/>
</dbReference>
<keyword evidence="5 16" id="KW-0808">Transferase</keyword>
<evidence type="ECO:0000256" key="3">
    <source>
        <dbReference type="ARBA" id="ARBA00022527"/>
    </source>
</evidence>
<feature type="active site" description="Proton acceptor" evidence="17">
    <location>
        <position position="525"/>
    </location>
</feature>
<dbReference type="FunFam" id="3.30.60.20:FF:000003">
    <property type="entry name" value="Protein kinase C delta"/>
    <property type="match status" value="1"/>
</dbReference>
<evidence type="ECO:0000256" key="17">
    <source>
        <dbReference type="PIRSR" id="PIRSR000551-50"/>
    </source>
</evidence>
<keyword evidence="7" id="KW-0677">Repeat</keyword>
<dbReference type="GO" id="GO:0023051">
    <property type="term" value="P:regulation of signaling"/>
    <property type="evidence" value="ECO:0007669"/>
    <property type="project" value="UniProtKB-ARBA"/>
</dbReference>
<dbReference type="GO" id="GO:0008270">
    <property type="term" value="F:zinc ion binding"/>
    <property type="evidence" value="ECO:0007669"/>
    <property type="project" value="UniProtKB-KW"/>
</dbReference>
<dbReference type="PROSITE" id="PS50004">
    <property type="entry name" value="C2"/>
    <property type="match status" value="1"/>
</dbReference>
<dbReference type="EC" id="2.7.11.13" evidence="2 16"/>
<dbReference type="InterPro" id="IPR000719">
    <property type="entry name" value="Prot_kinase_dom"/>
</dbReference>
<dbReference type="GO" id="GO:0010646">
    <property type="term" value="P:regulation of cell communication"/>
    <property type="evidence" value="ECO:0007669"/>
    <property type="project" value="UniProtKB-ARBA"/>
</dbReference>
<comment type="catalytic activity">
    <reaction evidence="14">
        <text>L-seryl-[protein] + ATP = O-phospho-L-seryl-[protein] + ADP + H(+)</text>
        <dbReference type="Rhea" id="RHEA:17989"/>
        <dbReference type="Rhea" id="RHEA-COMP:9863"/>
        <dbReference type="Rhea" id="RHEA-COMP:11604"/>
        <dbReference type="ChEBI" id="CHEBI:15378"/>
        <dbReference type="ChEBI" id="CHEBI:29999"/>
        <dbReference type="ChEBI" id="CHEBI:30616"/>
        <dbReference type="ChEBI" id="CHEBI:83421"/>
        <dbReference type="ChEBI" id="CHEBI:456216"/>
        <dbReference type="EC" id="2.7.11.13"/>
    </reaction>
</comment>
<dbReference type="InterPro" id="IPR046349">
    <property type="entry name" value="C1-like_sf"/>
</dbReference>
<dbReference type="AlphaFoldDB" id="A0A7E4ZTL9"/>
<organism evidence="25 26">
    <name type="scientific">Panagrellus redivivus</name>
    <name type="common">Microworm</name>
    <dbReference type="NCBI Taxonomy" id="6233"/>
    <lineage>
        <taxon>Eukaryota</taxon>
        <taxon>Metazoa</taxon>
        <taxon>Ecdysozoa</taxon>
        <taxon>Nematoda</taxon>
        <taxon>Chromadorea</taxon>
        <taxon>Rhabditida</taxon>
        <taxon>Tylenchina</taxon>
        <taxon>Panagrolaimomorpha</taxon>
        <taxon>Panagrolaimoidea</taxon>
        <taxon>Panagrolaimidae</taxon>
        <taxon>Panagrellus</taxon>
    </lineage>
</organism>
<keyword evidence="25" id="KW-1185">Reference proteome</keyword>
<dbReference type="Gene3D" id="3.30.200.20">
    <property type="entry name" value="Phosphorylase Kinase, domain 1"/>
    <property type="match status" value="1"/>
</dbReference>
<keyword evidence="3 16" id="KW-0723">Serine/threonine-protein kinase</keyword>
<dbReference type="PROSITE" id="PS50011">
    <property type="entry name" value="PROTEIN_KINASE_DOM"/>
    <property type="match status" value="1"/>
</dbReference>
<dbReference type="InterPro" id="IPR020454">
    <property type="entry name" value="DAG/PE-bd"/>
</dbReference>
<evidence type="ECO:0000256" key="10">
    <source>
        <dbReference type="ARBA" id="ARBA00022777"/>
    </source>
</evidence>
<dbReference type="GO" id="GO:0007611">
    <property type="term" value="P:learning or memory"/>
    <property type="evidence" value="ECO:0007669"/>
    <property type="project" value="UniProtKB-ARBA"/>
</dbReference>
<dbReference type="SUPFAM" id="SSF56112">
    <property type="entry name" value="Protein kinase-like (PK-like)"/>
    <property type="match status" value="1"/>
</dbReference>
<feature type="domain" description="AGC-kinase C-terminal" evidence="24">
    <location>
        <begin position="662"/>
        <end position="732"/>
    </location>
</feature>
<evidence type="ECO:0000256" key="9">
    <source>
        <dbReference type="ARBA" id="ARBA00022771"/>
    </source>
</evidence>
<dbReference type="PROSITE" id="PS00107">
    <property type="entry name" value="PROTEIN_KINASE_ATP"/>
    <property type="match status" value="1"/>
</dbReference>
<dbReference type="SMART" id="SM00109">
    <property type="entry name" value="C1"/>
    <property type="match status" value="2"/>
</dbReference>
<dbReference type="FunFam" id="2.60.40.150:FF:000056">
    <property type="entry name" value="Protein kinase C epsilon"/>
    <property type="match status" value="1"/>
</dbReference>
<dbReference type="SMART" id="SM00133">
    <property type="entry name" value="S_TK_X"/>
    <property type="match status" value="1"/>
</dbReference>
<dbReference type="GO" id="GO:0043005">
    <property type="term" value="C:neuron projection"/>
    <property type="evidence" value="ECO:0007669"/>
    <property type="project" value="UniProtKB-ARBA"/>
</dbReference>
<dbReference type="GO" id="GO:0004697">
    <property type="term" value="F:diacylglycerol-dependent serine/threonine kinase activity"/>
    <property type="evidence" value="ECO:0007669"/>
    <property type="project" value="UniProtKB-EC"/>
</dbReference>
<feature type="domain" description="Phorbol-ester/DAG-type" evidence="23">
    <location>
        <begin position="252"/>
        <end position="302"/>
    </location>
</feature>
<evidence type="ECO:0000256" key="15">
    <source>
        <dbReference type="ARBA" id="ARBA00056408"/>
    </source>
</evidence>
<evidence type="ECO:0000313" key="25">
    <source>
        <dbReference type="Proteomes" id="UP000492821"/>
    </source>
</evidence>
<dbReference type="Gene3D" id="2.60.40.150">
    <property type="entry name" value="C2 domain"/>
    <property type="match status" value="1"/>
</dbReference>
<feature type="compositionally biased region" description="Low complexity" evidence="20">
    <location>
        <begin position="333"/>
        <end position="346"/>
    </location>
</feature>
<sequence>MTVFNGTAKIRVVEARDLRPTEWSKRFNTNDNETAAQQLDAYVNVDCDEYHVGQTVTRPKTSTPVYNEDYQTDVHNGKVLGFTVFHDCALPPDDFVANCRIVFEDLKMKTVNDIWVDLEPHGQLHLMIEIQGSFSEEPSQNAGKTQRVFQERSGAFNDRQRRGAMRRKIHEVTGHKFMALFLRQPTFCAHCKEFIWGLGKQGYQCQICTVVVHKRCHMEVVWKCPGSKTDALDEIQSEVAEQGLGRFNINMPHRFSGHNFKRPTFCDHCGSMLYGIFNQGLQCGVCKLNVHKRCQRNVANNCGINAKQMALELAQLGLTGDKMSLRSKRKPMSISSGASDLSDASGTTLDTTASAPILEDLPLKVATDKKPPINASASVANTQDVSRSSIKAMHTVSIEDFNFIKVLGQGSFGKVLLAECKGTDEVYAVKVLKKHVILQDDDVECTMCEKRILSLAAKHPFLTALHSSFQTPDRLFFVMEYVNGGDLMFQIQRARKFEEPRARFYAAEVTCALQFLHRHEVIYRDLKLDNIILDAEGHCRLADFGMCKEGINKDNLTSTFCGTPDYIAPEILQEMEYGVSVDWWALGVLMYEMMAGQPPFEADNEDDLFEAILHDDVLYPVWLSKDAVSILKAFMTKNPLKRLGCVQSQGGEDAIRAHPFFREIDWDALEARRVKPPFKPKIKSKRDVNNFDADFTKEDPVLTPTEVTVVRSIAQDEFRGFSFVNSDFKLDY</sequence>
<dbReference type="PANTHER" id="PTHR24351">
    <property type="entry name" value="RIBOSOMAL PROTEIN S6 KINASE"/>
    <property type="match status" value="1"/>
</dbReference>
<dbReference type="InterPro" id="IPR014376">
    <property type="entry name" value="Prot_kin_PKC_delta"/>
</dbReference>
<evidence type="ECO:0000256" key="5">
    <source>
        <dbReference type="ARBA" id="ARBA00022679"/>
    </source>
</evidence>
<feature type="binding site" evidence="18 19">
    <location>
        <position position="430"/>
    </location>
    <ligand>
        <name>ATP</name>
        <dbReference type="ChEBI" id="CHEBI:30616"/>
    </ligand>
</feature>
<comment type="function">
    <text evidence="15">PKC is activated by diacylglycerol which in turn phosphorylates a range of cellular proteins. PKC also serves as the receptor for phorbol esters, a class of tumor promoters.</text>
</comment>
<dbReference type="WBParaSite" id="Pan_g16732.t2">
    <property type="protein sequence ID" value="Pan_g16732.t2"/>
    <property type="gene ID" value="Pan_g16732"/>
</dbReference>
<evidence type="ECO:0000256" key="8">
    <source>
        <dbReference type="ARBA" id="ARBA00022741"/>
    </source>
</evidence>
<dbReference type="GO" id="GO:0005524">
    <property type="term" value="F:ATP binding"/>
    <property type="evidence" value="ECO:0007669"/>
    <property type="project" value="UniProtKB-UniRule"/>
</dbReference>
<dbReference type="Pfam" id="PF00168">
    <property type="entry name" value="C2"/>
    <property type="match status" value="1"/>
</dbReference>
<dbReference type="SUPFAM" id="SSF49562">
    <property type="entry name" value="C2 domain (Calcium/lipid-binding domain, CaLB)"/>
    <property type="match status" value="1"/>
</dbReference>
<dbReference type="CDD" id="cd20838">
    <property type="entry name" value="C1_nPKC_epsilon-like_rpt2"/>
    <property type="match status" value="1"/>
</dbReference>
<protein>
    <recommendedName>
        <fullName evidence="2 16">Protein kinase C</fullName>
        <ecNumber evidence="2 16">2.7.11.13</ecNumber>
    </recommendedName>
</protein>
<dbReference type="PROSITE" id="PS50081">
    <property type="entry name" value="ZF_DAG_PE_2"/>
    <property type="match status" value="2"/>
</dbReference>
<reference evidence="25" key="1">
    <citation type="journal article" date="2013" name="Genetics">
        <title>The draft genome and transcriptome of Panagrellus redivivus are shaped by the harsh demands of a free-living lifestyle.</title>
        <authorList>
            <person name="Srinivasan J."/>
            <person name="Dillman A.R."/>
            <person name="Macchietto M.G."/>
            <person name="Heikkinen L."/>
            <person name="Lakso M."/>
            <person name="Fracchia K.M."/>
            <person name="Antoshechkin I."/>
            <person name="Mortazavi A."/>
            <person name="Wong G."/>
            <person name="Sternberg P.W."/>
        </authorList>
    </citation>
    <scope>NUCLEOTIDE SEQUENCE [LARGE SCALE GENOMIC DNA]</scope>
    <source>
        <strain evidence="25">MT8872</strain>
    </source>
</reference>
<dbReference type="InterPro" id="IPR017892">
    <property type="entry name" value="Pkinase_C"/>
</dbReference>
<evidence type="ECO:0000259" key="23">
    <source>
        <dbReference type="PROSITE" id="PS50081"/>
    </source>
</evidence>
<evidence type="ECO:0000256" key="7">
    <source>
        <dbReference type="ARBA" id="ARBA00022737"/>
    </source>
</evidence>
<evidence type="ECO:0000313" key="26">
    <source>
        <dbReference type="WBParaSite" id="Pan_g16732.t2"/>
    </source>
</evidence>
<feature type="domain" description="Protein kinase" evidence="22">
    <location>
        <begin position="401"/>
        <end position="661"/>
    </location>
</feature>
<dbReference type="SMART" id="SM00239">
    <property type="entry name" value="C2"/>
    <property type="match status" value="1"/>
</dbReference>
<dbReference type="InterPro" id="IPR035892">
    <property type="entry name" value="C2_domain_sf"/>
</dbReference>
<feature type="domain" description="C2" evidence="21">
    <location>
        <begin position="1"/>
        <end position="116"/>
    </location>
</feature>
<evidence type="ECO:0000259" key="24">
    <source>
        <dbReference type="PROSITE" id="PS51285"/>
    </source>
</evidence>
<comment type="similarity">
    <text evidence="1 16">Belongs to the protein kinase superfamily. AGC Ser/Thr protein kinase family. PKC subfamily.</text>
</comment>
<keyword evidence="8 16" id="KW-0547">Nucleotide-binding</keyword>
<dbReference type="CDD" id="cd05591">
    <property type="entry name" value="STKc_nPKC_epsilon"/>
    <property type="match status" value="1"/>
</dbReference>
<dbReference type="PROSITE" id="PS00108">
    <property type="entry name" value="PROTEIN_KINASE_ST"/>
    <property type="match status" value="1"/>
</dbReference>
<dbReference type="Pfam" id="PF00130">
    <property type="entry name" value="C1_1"/>
    <property type="match status" value="2"/>
</dbReference>
<evidence type="ECO:0000256" key="4">
    <source>
        <dbReference type="ARBA" id="ARBA00022553"/>
    </source>
</evidence>
<evidence type="ECO:0000256" key="6">
    <source>
        <dbReference type="ARBA" id="ARBA00022723"/>
    </source>
</evidence>
<evidence type="ECO:0000256" key="14">
    <source>
        <dbReference type="ARBA" id="ARBA00047470"/>
    </source>
</evidence>
<dbReference type="SUPFAM" id="SSF57889">
    <property type="entry name" value="Cysteine-rich domain"/>
    <property type="match status" value="2"/>
</dbReference>
<dbReference type="FunFam" id="1.10.510.10:FF:000126">
    <property type="entry name" value="Protein kinase C epsilon"/>
    <property type="match status" value="1"/>
</dbReference>
<evidence type="ECO:0000259" key="21">
    <source>
        <dbReference type="PROSITE" id="PS50004"/>
    </source>
</evidence>
<dbReference type="Pfam" id="PF00069">
    <property type="entry name" value="Pkinase"/>
    <property type="match status" value="1"/>
</dbReference>
<evidence type="ECO:0000256" key="12">
    <source>
        <dbReference type="ARBA" id="ARBA00022840"/>
    </source>
</evidence>
<dbReference type="PROSITE" id="PS51285">
    <property type="entry name" value="AGC_KINASE_CTER"/>
    <property type="match status" value="1"/>
</dbReference>
<dbReference type="Pfam" id="PF00433">
    <property type="entry name" value="Pkinase_C"/>
    <property type="match status" value="1"/>
</dbReference>
<reference evidence="26" key="2">
    <citation type="submission" date="2020-10" db="UniProtKB">
        <authorList>
            <consortium name="WormBaseParasite"/>
        </authorList>
    </citation>
    <scope>IDENTIFICATION</scope>
</reference>
<keyword evidence="11" id="KW-0862">Zinc</keyword>
<evidence type="ECO:0000256" key="19">
    <source>
        <dbReference type="PROSITE-ProRule" id="PRU10141"/>
    </source>
</evidence>
<dbReference type="PROSITE" id="PS00479">
    <property type="entry name" value="ZF_DAG_PE_1"/>
    <property type="match status" value="1"/>
</dbReference>
<dbReference type="SMART" id="SM00220">
    <property type="entry name" value="S_TKc"/>
    <property type="match status" value="1"/>
</dbReference>
<keyword evidence="4" id="KW-0597">Phosphoprotein</keyword>
<dbReference type="CDD" id="cd04014">
    <property type="entry name" value="C2_PKC_epsilon"/>
    <property type="match status" value="1"/>
</dbReference>
<dbReference type="InterPro" id="IPR002219">
    <property type="entry name" value="PKC_DAG/PE"/>
</dbReference>
<evidence type="ECO:0000256" key="2">
    <source>
        <dbReference type="ARBA" id="ARBA00012429"/>
    </source>
</evidence>
<accession>A0A7E4ZTL9</accession>
<dbReference type="FunFam" id="3.30.60.20:FF:000063">
    <property type="entry name" value="Protein kinase C"/>
    <property type="match status" value="1"/>
</dbReference>
<dbReference type="InterPro" id="IPR034669">
    <property type="entry name" value="nPKC_epsilon"/>
</dbReference>
<dbReference type="Proteomes" id="UP000492821">
    <property type="component" value="Unassembled WGS sequence"/>
</dbReference>
<proteinExistence type="inferred from homology"/>
<dbReference type="InterPro" id="IPR011009">
    <property type="entry name" value="Kinase-like_dom_sf"/>
</dbReference>
<dbReference type="PIRSF" id="PIRSF000551">
    <property type="entry name" value="PKC_delta"/>
    <property type="match status" value="1"/>
</dbReference>
<evidence type="ECO:0000259" key="22">
    <source>
        <dbReference type="PROSITE" id="PS50011"/>
    </source>
</evidence>
<evidence type="ECO:0000256" key="11">
    <source>
        <dbReference type="ARBA" id="ARBA00022833"/>
    </source>
</evidence>
<name>A0A7E4ZTL9_PANRE</name>
<dbReference type="InterPro" id="IPR000961">
    <property type="entry name" value="AGC-kinase_C"/>
</dbReference>
<feature type="binding site" evidence="18">
    <location>
        <begin position="407"/>
        <end position="415"/>
    </location>
    <ligand>
        <name>ATP</name>
        <dbReference type="ChEBI" id="CHEBI:30616"/>
    </ligand>
</feature>
<dbReference type="Gene3D" id="1.10.510.10">
    <property type="entry name" value="Transferase(Phosphotransferase) domain 1"/>
    <property type="match status" value="1"/>
</dbReference>
<keyword evidence="9" id="KW-0863">Zinc-finger</keyword>
<feature type="domain" description="Phorbol-ester/DAG-type" evidence="23">
    <location>
        <begin position="174"/>
        <end position="224"/>
    </location>
</feature>